<evidence type="ECO:0000313" key="2">
    <source>
        <dbReference type="EMBL" id="GFS23834.1"/>
    </source>
</evidence>
<gene>
    <name evidence="2" type="ORF">ElyMa_003400000</name>
</gene>
<feature type="region of interest" description="Disordered" evidence="1">
    <location>
        <begin position="392"/>
        <end position="465"/>
    </location>
</feature>
<feature type="compositionally biased region" description="Low complexity" evidence="1">
    <location>
        <begin position="448"/>
        <end position="457"/>
    </location>
</feature>
<feature type="region of interest" description="Disordered" evidence="1">
    <location>
        <begin position="508"/>
        <end position="605"/>
    </location>
</feature>
<feature type="compositionally biased region" description="Basic and acidic residues" evidence="1">
    <location>
        <begin position="408"/>
        <end position="423"/>
    </location>
</feature>
<reference evidence="2 3" key="1">
    <citation type="journal article" date="2021" name="Elife">
        <title>Chloroplast acquisition without the gene transfer in kleptoplastic sea slugs, Plakobranchus ocellatus.</title>
        <authorList>
            <person name="Maeda T."/>
            <person name="Takahashi S."/>
            <person name="Yoshida T."/>
            <person name="Shimamura S."/>
            <person name="Takaki Y."/>
            <person name="Nagai Y."/>
            <person name="Toyoda A."/>
            <person name="Suzuki Y."/>
            <person name="Arimoto A."/>
            <person name="Ishii H."/>
            <person name="Satoh N."/>
            <person name="Nishiyama T."/>
            <person name="Hasebe M."/>
            <person name="Maruyama T."/>
            <person name="Minagawa J."/>
            <person name="Obokata J."/>
            <person name="Shigenobu S."/>
        </authorList>
    </citation>
    <scope>NUCLEOTIDE SEQUENCE [LARGE SCALE GENOMIC DNA]</scope>
</reference>
<feature type="compositionally biased region" description="Low complexity" evidence="1">
    <location>
        <begin position="670"/>
        <end position="680"/>
    </location>
</feature>
<evidence type="ECO:0000313" key="3">
    <source>
        <dbReference type="Proteomes" id="UP000762676"/>
    </source>
</evidence>
<keyword evidence="3" id="KW-1185">Reference proteome</keyword>
<feature type="compositionally biased region" description="Acidic residues" evidence="1">
    <location>
        <begin position="8"/>
        <end position="23"/>
    </location>
</feature>
<dbReference type="Proteomes" id="UP000762676">
    <property type="component" value="Unassembled WGS sequence"/>
</dbReference>
<evidence type="ECO:0000256" key="1">
    <source>
        <dbReference type="SAM" id="MobiDB-lite"/>
    </source>
</evidence>
<proteinExistence type="predicted"/>
<feature type="compositionally biased region" description="Basic and acidic residues" evidence="1">
    <location>
        <begin position="537"/>
        <end position="605"/>
    </location>
</feature>
<evidence type="ECO:0008006" key="4">
    <source>
        <dbReference type="Google" id="ProtNLM"/>
    </source>
</evidence>
<feature type="compositionally biased region" description="Polar residues" evidence="1">
    <location>
        <begin position="43"/>
        <end position="57"/>
    </location>
</feature>
<feature type="region of interest" description="Disordered" evidence="1">
    <location>
        <begin position="1"/>
        <end position="120"/>
    </location>
</feature>
<feature type="region of interest" description="Disordered" evidence="1">
    <location>
        <begin position="627"/>
        <end position="766"/>
    </location>
</feature>
<sequence>MSLLPDGSELEGDFEDLEGDADLNEWAAMGEDTSDIFLPQPPQQTSSQAVNKESQISLKDGAGKSEISKPSSSSESVMRPEHSQNKGHSNIFTAVGLPDAASSNEGNSQKVEPLKRKASSMEAKSAKLKKMESDILMAIETAAYKSTTSEDVEDQDNLEQESSFTQEELRNLDACLVSEMMGGIKKQMFLRMPKGDRFVVAFSPVELADLAHFSVQRLIESQPNLAFFFNRQGKFKKKKGYAQAYFTLTSDVRKFINMLMYVKLFEESIEVSISAIMNSGKHNVQVSFMLSSNNRSKLLGLLESEDPNRFVPLVFKASFQLEKVSTEATASVLMLLFPYASNISFDHEQGKDVGPGCKGPVNVFYVNQQWIDAVMACCSDFRYNGVPLKIRRKERQKSGETQKPSQQLRKDDKRLSIDSEQKPQGDMQGDKTSGPTEEENDCSRSRHGSSNSNISGSDKGDDDISNMTLDVCAGMMESLDKLKQMGTDNPNVLKILEMQSQLAALQKSLTKKTKNQQASTKSADDPWRTTLLDVSSDGEHISDKSKGKESQDRLTEQENTKTAENKLDSKTNKDLEILEAKLLESDKKEKEKEQRLKAEREKEKKLIKELETLRKRNSAKQWIAEAKQTKLPGEGTSEAAQRILQSFADKRREEQQSEEGMKPTQPRHASNVVNSNNSKVLGSHAPYVETRSQRFDFSSQSGNIAKTQDSQNLPFQDSFQPTTTFMESFSGRGAASKPLTSTPRSGGSDKTGGHQHKRRSDDHDDGLHSRLEEFQKELAQKGVVSPVKVPENHRSTISPDRPLYNGVPVYTEKEYHCRRKMEQLPPEYFIQTTFLPNRRCPVPGCPAAKIFKQEAAFLDHWEMFHKPTVIL</sequence>
<feature type="compositionally biased region" description="Polar residues" evidence="1">
    <location>
        <begin position="101"/>
        <end position="110"/>
    </location>
</feature>
<protein>
    <recommendedName>
        <fullName evidence="4">C2H2-type domain-containing protein</fullName>
    </recommendedName>
</protein>
<comment type="caution">
    <text evidence="2">The sequence shown here is derived from an EMBL/GenBank/DDBJ whole genome shotgun (WGS) entry which is preliminary data.</text>
</comment>
<feature type="compositionally biased region" description="Basic and acidic residues" evidence="1">
    <location>
        <begin position="648"/>
        <end position="661"/>
    </location>
</feature>
<dbReference type="AlphaFoldDB" id="A0AAV4JM47"/>
<accession>A0AAV4JM47</accession>
<name>A0AAV4JM47_9GAST</name>
<organism evidence="2 3">
    <name type="scientific">Elysia marginata</name>
    <dbReference type="NCBI Taxonomy" id="1093978"/>
    <lineage>
        <taxon>Eukaryota</taxon>
        <taxon>Metazoa</taxon>
        <taxon>Spiralia</taxon>
        <taxon>Lophotrochozoa</taxon>
        <taxon>Mollusca</taxon>
        <taxon>Gastropoda</taxon>
        <taxon>Heterobranchia</taxon>
        <taxon>Euthyneura</taxon>
        <taxon>Panpulmonata</taxon>
        <taxon>Sacoglossa</taxon>
        <taxon>Placobranchoidea</taxon>
        <taxon>Plakobranchidae</taxon>
        <taxon>Elysia</taxon>
    </lineage>
</organism>
<dbReference type="EMBL" id="BMAT01007001">
    <property type="protein sequence ID" value="GFS23834.1"/>
    <property type="molecule type" value="Genomic_DNA"/>
</dbReference>
<feature type="compositionally biased region" description="Polar residues" evidence="1">
    <location>
        <begin position="695"/>
        <end position="727"/>
    </location>
</feature>